<dbReference type="EMBL" id="JAXOJX010000126">
    <property type="protein sequence ID" value="MDZ5461575.1"/>
    <property type="molecule type" value="Genomic_DNA"/>
</dbReference>
<dbReference type="PANTHER" id="PTHR38340">
    <property type="entry name" value="S-LAYER PROTEIN"/>
    <property type="match status" value="1"/>
</dbReference>
<keyword evidence="3" id="KW-0964">Secreted</keyword>
<evidence type="ECO:0000256" key="9">
    <source>
        <dbReference type="SAM" id="MobiDB-lite"/>
    </source>
</evidence>
<dbReference type="InterPro" id="IPR003995">
    <property type="entry name" value="RTX_toxin_determinant-A"/>
</dbReference>
<dbReference type="SUPFAM" id="SSF51120">
    <property type="entry name" value="beta-Roll"/>
    <property type="match status" value="7"/>
</dbReference>
<feature type="region of interest" description="Disordered" evidence="9">
    <location>
        <begin position="653"/>
        <end position="717"/>
    </location>
</feature>
<dbReference type="InterPro" id="IPR010566">
    <property type="entry name" value="Haemolys_ca-bd"/>
</dbReference>
<keyword evidence="8" id="KW-0472">Membrane</keyword>
<feature type="region of interest" description="Disordered" evidence="9">
    <location>
        <begin position="1133"/>
        <end position="1179"/>
    </location>
</feature>
<dbReference type="PROSITE" id="PS00330">
    <property type="entry name" value="HEMOLYSIN_CALCIUM"/>
    <property type="match status" value="14"/>
</dbReference>
<evidence type="ECO:0000256" key="3">
    <source>
        <dbReference type="ARBA" id="ARBA00022525"/>
    </source>
</evidence>
<feature type="domain" description="Haemolysin-type calcium binding-related" evidence="10">
    <location>
        <begin position="945"/>
        <end position="986"/>
    </location>
</feature>
<feature type="domain" description="Haemolysin-type calcium binding-related" evidence="10">
    <location>
        <begin position="775"/>
        <end position="819"/>
    </location>
</feature>
<dbReference type="InterPro" id="IPR011049">
    <property type="entry name" value="Serralysin-like_metalloprot_C"/>
</dbReference>
<protein>
    <submittedName>
        <fullName evidence="11">Calcium-binding protein</fullName>
    </submittedName>
</protein>
<dbReference type="Proteomes" id="UP001293718">
    <property type="component" value="Unassembled WGS sequence"/>
</dbReference>
<feature type="region of interest" description="Disordered" evidence="9">
    <location>
        <begin position="277"/>
        <end position="336"/>
    </location>
</feature>
<feature type="domain" description="Haemolysin-type calcium binding-related" evidence="10">
    <location>
        <begin position="382"/>
        <end position="426"/>
    </location>
</feature>
<comment type="subcellular location">
    <subcellularLocation>
        <location evidence="1">Membrane</location>
    </subcellularLocation>
    <subcellularLocation>
        <location evidence="2">Secreted</location>
    </subcellularLocation>
</comment>
<feature type="compositionally biased region" description="Acidic residues" evidence="9">
    <location>
        <begin position="685"/>
        <end position="702"/>
    </location>
</feature>
<dbReference type="PRINTS" id="PR00313">
    <property type="entry name" value="CABNDNGRPT"/>
</dbReference>
<feature type="domain" description="Haemolysin-type calcium binding-related" evidence="10">
    <location>
        <begin position="570"/>
        <end position="614"/>
    </location>
</feature>
<dbReference type="PANTHER" id="PTHR38340:SF1">
    <property type="entry name" value="S-LAYER PROTEIN"/>
    <property type="match status" value="1"/>
</dbReference>
<gene>
    <name evidence="11" type="ORF">SM757_33870</name>
</gene>
<keyword evidence="7" id="KW-0843">Virulence</keyword>
<evidence type="ECO:0000256" key="5">
    <source>
        <dbReference type="ARBA" id="ARBA00022737"/>
    </source>
</evidence>
<sequence length="1179" mass="121014">MSSYVFTEIANGTLEGFDPQADQLVLPTGCTAASLSIEAAGGDTLLSFGGDVVRLAGIQPADLSGNPLMFEDGSFFWQGDADANWQYGSYGSDQMDGGDGDDALYDYGYGSDVLRGGSGNDTLNGGQGDDTLDGGAGNDRLNGTWGNNVYLFGYGDGQDTITYDGSGYGYNNPLTRLQFKPGVAAADVTVSREGNSLVLQLAGSEDRVTVENFLFGEDSSNGYNPVREIRFDDGTAWSLADMEAKLFVEPTPQADTITGSTGADQIDALDGADWVSGRAGNDTLEGNGGNDTLLGGADDDVLDGGTGNDSLSGDDGNDTLDGGAGNDTLRGGDGDDVVLFGRGDGQDVLPMQEWWRADLNTLQFKPGVTPADVLLSRDGSSLVIRLADSTERIEVQGFLYNSDATSGANPLQRIVFDDGTIWNLADIEAKVLPPFTEGSDFMDLTSGADNVDALGGDDWVAAHGGNDTVNGGAGNDTLLGDDGNDLLLGGSGADQLLGGTGNDTLDGGAGNDTVKGHAGNNVYLFGFGDGQDTITNTDYWSWEADRLNTLQMKAGVGVSDVSLGRDGDALVIRLADSGDSVTIQNFLTNDDTGNTYNPVQQIAFADGTIWSLADIEARLVVPPSAGADSLSGTQDADEIDALDGADVVYGRAGDDTIHGGGGQDTLHGGSGNDMLDGGADGDSLLGEDGDDLLQGGDGDDQLDGGNGNDTLDGGSGNDTVLGGYGEDLILFGHGDGQDTITSDSWWYGWGQGNTLQFKAGVTADEVVLSRDGSALVVSLLNSGDRITVQGFLYDNYLSSTGNVLQRIVFDDGLTWSVDDIVARMFTGTESADVLVGTNDDNSLHGLGGADSIDGGWGNDVLAGGAGNDSLLGAQGDDTLEGGAGNDVIDGGVGDDTYVFGFGDGQDTIASADNGYWWAPAQSNTLQLKEGVAAEDLMFSRDGDTLVIRLAGGGDSITVQSFFYGDNPANSFNPLQFVRFADGSWLSAGDIAASMVQLDVTEDDDTVIGTTGDDTIDALGGADAVYGGAGDDSLSGGAGNDTLHGGAGLDTLLGGSGDDTYVVDNDGDVVVEDADAGVDTVRSSLSWTLGDNVENLELTGTNYISGTGNELANVITGSAGDNHIDGQWGDDSLLGGEGDDTLEGGFGNDTLLGGAGNDQLSEDQGSNVLDGGEGNDWLHV</sequence>
<evidence type="ECO:0000313" key="12">
    <source>
        <dbReference type="Proteomes" id="UP001293718"/>
    </source>
</evidence>
<reference evidence="11 12" key="1">
    <citation type="submission" date="2023-11" db="EMBL/GenBank/DDBJ databases">
        <title>Draft genome of Azohydromonas lata strain H1 (DSM1123), a polyhydroxyalkanoate producer.</title>
        <authorList>
            <person name="Traversa D."/>
            <person name="D'Addabbo P."/>
            <person name="Pazzani C."/>
            <person name="Manzari C."/>
            <person name="Chiara M."/>
            <person name="Scrascia M."/>
        </authorList>
    </citation>
    <scope>NUCLEOTIDE SEQUENCE [LARGE SCALE GENOMIC DNA]</scope>
    <source>
        <strain evidence="11 12">H1</strain>
    </source>
</reference>
<accession>A0ABU5IRQ3</accession>
<feature type="domain" description="Haemolysin-type calcium binding-related" evidence="10">
    <location>
        <begin position="197"/>
        <end position="241"/>
    </location>
</feature>
<dbReference type="InterPro" id="IPR001343">
    <property type="entry name" value="Hemolysn_Ca-bd"/>
</dbReference>
<evidence type="ECO:0000256" key="7">
    <source>
        <dbReference type="ARBA" id="ARBA00023026"/>
    </source>
</evidence>
<comment type="caution">
    <text evidence="11">The sequence shown here is derived from an EMBL/GenBank/DDBJ whole genome shotgun (WGS) entry which is preliminary data.</text>
</comment>
<evidence type="ECO:0000259" key="10">
    <source>
        <dbReference type="Pfam" id="PF06594"/>
    </source>
</evidence>
<dbReference type="PRINTS" id="PR01488">
    <property type="entry name" value="RTXTOXINA"/>
</dbReference>
<evidence type="ECO:0000256" key="4">
    <source>
        <dbReference type="ARBA" id="ARBA00022656"/>
    </source>
</evidence>
<feature type="non-terminal residue" evidence="11">
    <location>
        <position position="1179"/>
    </location>
</feature>
<dbReference type="InterPro" id="IPR018511">
    <property type="entry name" value="Hemolysin-typ_Ca-bd_CS"/>
</dbReference>
<feature type="compositionally biased region" description="Gly residues" evidence="9">
    <location>
        <begin position="658"/>
        <end position="671"/>
    </location>
</feature>
<dbReference type="Gene3D" id="2.150.10.10">
    <property type="entry name" value="Serralysin-like metalloprotease, C-terminal"/>
    <property type="match status" value="8"/>
</dbReference>
<keyword evidence="4" id="KW-0800">Toxin</keyword>
<keyword evidence="12" id="KW-1185">Reference proteome</keyword>
<dbReference type="RefSeq" id="WP_322468700.1">
    <property type="nucleotide sequence ID" value="NZ_JAXOJX010000126.1"/>
</dbReference>
<keyword evidence="5" id="KW-0677">Repeat</keyword>
<name>A0ABU5IRQ3_9BURK</name>
<dbReference type="Pfam" id="PF06594">
    <property type="entry name" value="HCBP_related"/>
    <property type="match status" value="5"/>
</dbReference>
<proteinExistence type="predicted"/>
<evidence type="ECO:0000313" key="11">
    <source>
        <dbReference type="EMBL" id="MDZ5461575.1"/>
    </source>
</evidence>
<dbReference type="Gene3D" id="2.160.20.160">
    <property type="match status" value="1"/>
</dbReference>
<evidence type="ECO:0000256" key="2">
    <source>
        <dbReference type="ARBA" id="ARBA00004613"/>
    </source>
</evidence>
<keyword evidence="6" id="KW-0106">Calcium</keyword>
<feature type="compositionally biased region" description="Polar residues" evidence="9">
    <location>
        <begin position="1157"/>
        <end position="1166"/>
    </location>
</feature>
<evidence type="ECO:0000256" key="6">
    <source>
        <dbReference type="ARBA" id="ARBA00022837"/>
    </source>
</evidence>
<dbReference type="Pfam" id="PF00353">
    <property type="entry name" value="HemolysinCabind"/>
    <property type="match status" value="13"/>
</dbReference>
<evidence type="ECO:0000256" key="1">
    <source>
        <dbReference type="ARBA" id="ARBA00004370"/>
    </source>
</evidence>
<dbReference type="InterPro" id="IPR050557">
    <property type="entry name" value="RTX_toxin/Mannuronan_C5-epim"/>
</dbReference>
<evidence type="ECO:0000256" key="8">
    <source>
        <dbReference type="ARBA" id="ARBA00023136"/>
    </source>
</evidence>
<organism evidence="11 12">
    <name type="scientific">Azohydromonas lata</name>
    <dbReference type="NCBI Taxonomy" id="45677"/>
    <lineage>
        <taxon>Bacteria</taxon>
        <taxon>Pseudomonadati</taxon>
        <taxon>Pseudomonadota</taxon>
        <taxon>Betaproteobacteria</taxon>
        <taxon>Burkholderiales</taxon>
        <taxon>Sphaerotilaceae</taxon>
        <taxon>Azohydromonas</taxon>
    </lineage>
</organism>
<feature type="compositionally biased region" description="Low complexity" evidence="9">
    <location>
        <begin position="673"/>
        <end position="684"/>
    </location>
</feature>